<keyword evidence="3" id="KW-1185">Reference proteome</keyword>
<feature type="transmembrane region" description="Helical" evidence="1">
    <location>
        <begin position="47"/>
        <end position="66"/>
    </location>
</feature>
<dbReference type="Proteomes" id="UP000066737">
    <property type="component" value="Plasmid pSTJ001"/>
</dbReference>
<dbReference type="AlphaFoldDB" id="A0A0U5H8B2"/>
<reference evidence="3" key="1">
    <citation type="journal article" date="2016" name="Environ. Microbiol.">
        <title>The complete genome of a viable archaeum isolated from 123-million-year-old rock salt.</title>
        <authorList>
            <person name="Jaakkola S.T."/>
            <person name="Pfeiffer F."/>
            <person name="Ravantti J.J."/>
            <person name="Guo Q."/>
            <person name="Liu Y."/>
            <person name="Chen X."/>
            <person name="Ma H."/>
            <person name="Yang C."/>
            <person name="Oksanen H.M."/>
            <person name="Bamford D.H."/>
        </authorList>
    </citation>
    <scope>NUCLEOTIDE SEQUENCE</scope>
    <source>
        <strain evidence="3">JI20-1</strain>
        <plasmid evidence="3">Plasmid pSTJ001</plasmid>
    </source>
</reference>
<feature type="transmembrane region" description="Helical" evidence="1">
    <location>
        <begin position="20"/>
        <end position="40"/>
    </location>
</feature>
<gene>
    <name evidence="2" type="ORF">HHUB_4129</name>
</gene>
<keyword evidence="1" id="KW-0472">Membrane</keyword>
<proteinExistence type="predicted"/>
<evidence type="ECO:0000313" key="2">
    <source>
        <dbReference type="EMBL" id="CQH63586.1"/>
    </source>
</evidence>
<name>A0A0U5H8B2_9EURY</name>
<geneLocation type="plasmid" evidence="3">
    <name>pSTJ001</name>
</geneLocation>
<evidence type="ECO:0000256" key="1">
    <source>
        <dbReference type="SAM" id="Phobius"/>
    </source>
</evidence>
<accession>A0A0U5H8B2</accession>
<dbReference type="RefSeq" id="WP_143416462.1">
    <property type="nucleotide sequence ID" value="NZ_CEML01000004.1"/>
</dbReference>
<feature type="transmembrane region" description="Helical" evidence="1">
    <location>
        <begin position="78"/>
        <end position="106"/>
    </location>
</feature>
<sequence>MNEASETDPPDAGGLPLRSIVSRDLLGIVLCIVGAYGLLVFSGRVSVVLAGVNGIGAVLIFTSGATTSTNSAGYFVALGSWSLLALSGLTTRIAIPILLTAFWFGFKAERQIWTERINAS</sequence>
<dbReference type="OrthoDB" id="345960at2157"/>
<evidence type="ECO:0000313" key="3">
    <source>
        <dbReference type="Proteomes" id="UP000066737"/>
    </source>
</evidence>
<organism evidence="2 3">
    <name type="scientific">Halobacterium hubeiense</name>
    <dbReference type="NCBI Taxonomy" id="1407499"/>
    <lineage>
        <taxon>Archaea</taxon>
        <taxon>Methanobacteriati</taxon>
        <taxon>Methanobacteriota</taxon>
        <taxon>Stenosarchaea group</taxon>
        <taxon>Halobacteria</taxon>
        <taxon>Halobacteriales</taxon>
        <taxon>Halobacteriaceae</taxon>
        <taxon>Halobacterium</taxon>
    </lineage>
</organism>
<protein>
    <submittedName>
        <fullName evidence="2">Uncharacterized protein</fullName>
    </submittedName>
</protein>
<dbReference type="EMBL" id="LN831303">
    <property type="protein sequence ID" value="CQH63586.1"/>
    <property type="molecule type" value="Genomic_DNA"/>
</dbReference>
<keyword evidence="1" id="KW-0812">Transmembrane</keyword>
<keyword evidence="1" id="KW-1133">Transmembrane helix</keyword>
<dbReference type="GeneID" id="43331082"/>
<dbReference type="KEGG" id="hhb:Hhub_4129"/>